<evidence type="ECO:0008006" key="4">
    <source>
        <dbReference type="Google" id="ProtNLM"/>
    </source>
</evidence>
<comment type="caution">
    <text evidence="2">The sequence shown here is derived from an EMBL/GenBank/DDBJ whole genome shotgun (WGS) entry which is preliminary data.</text>
</comment>
<proteinExistence type="predicted"/>
<feature type="region of interest" description="Disordered" evidence="1">
    <location>
        <begin position="373"/>
        <end position="407"/>
    </location>
</feature>
<organism evidence="2 3">
    <name type="scientific">Aphanomyces astaci</name>
    <name type="common">Crayfish plague agent</name>
    <dbReference type="NCBI Taxonomy" id="112090"/>
    <lineage>
        <taxon>Eukaryota</taxon>
        <taxon>Sar</taxon>
        <taxon>Stramenopiles</taxon>
        <taxon>Oomycota</taxon>
        <taxon>Saprolegniomycetes</taxon>
        <taxon>Saprolegniales</taxon>
        <taxon>Verrucalvaceae</taxon>
        <taxon>Aphanomyces</taxon>
    </lineage>
</organism>
<dbReference type="Proteomes" id="UP000266643">
    <property type="component" value="Unassembled WGS sequence"/>
</dbReference>
<dbReference type="AlphaFoldDB" id="A0A397CC59"/>
<name>A0A397CC59_APHAT</name>
<dbReference type="VEuPathDB" id="FungiDB:H257_18642"/>
<dbReference type="EMBL" id="QUTD01011475">
    <property type="protein sequence ID" value="RHY39891.1"/>
    <property type="molecule type" value="Genomic_DNA"/>
</dbReference>
<gene>
    <name evidence="2" type="ORF">DYB30_006843</name>
</gene>
<evidence type="ECO:0000313" key="2">
    <source>
        <dbReference type="EMBL" id="RHY39891.1"/>
    </source>
</evidence>
<reference evidence="2 3" key="1">
    <citation type="submission" date="2018-08" db="EMBL/GenBank/DDBJ databases">
        <title>Aphanomyces genome sequencing and annotation.</title>
        <authorList>
            <person name="Minardi D."/>
            <person name="Oidtmann B."/>
            <person name="Van Der Giezen M."/>
            <person name="Studholme D.J."/>
        </authorList>
    </citation>
    <scope>NUCLEOTIDE SEQUENCE [LARGE SCALE GENOMIC DNA]</scope>
    <source>
        <strain evidence="2 3">D2</strain>
    </source>
</reference>
<sequence>MTLPTDVLAVPEAPITYDLSKPLTATESFRPGQVIFYETAFITSTGSSVLEGHHDEECEDEECDGCVEVANLDEDEVPQVNDEVVDDFDVLMSYCETTEALAIVDVRKHLFKLFRLYELDSTSLHELLHLPVAADQAPAFLDAAIGLRAAHPNVVPLGLSENDVAHLIGVLNKYCIPLDEVHAGDSLWVTAIAPIAAGDVVSVDFFNLHYQPHADRHAVLSEADYECHCALATAEEAILMDELEVFTALALREIVAASLLHPFHHIFYATCSNLMNDSIDDTLTPEHALLVYKELLDSLNYVVPYPHASKIQLMNLMAQTSVGVGRIETARAHYEAAHAMSCLVFGSTCGETRLFGQLAEHTPTSVDEMAAIYGFEEEEEDDEEEEEEGGEEEDPADPSSHHTIENV</sequence>
<evidence type="ECO:0000256" key="1">
    <source>
        <dbReference type="SAM" id="MobiDB-lite"/>
    </source>
</evidence>
<evidence type="ECO:0000313" key="3">
    <source>
        <dbReference type="Proteomes" id="UP000266643"/>
    </source>
</evidence>
<protein>
    <recommendedName>
        <fullName evidence="4">SET domain-containing protein</fullName>
    </recommendedName>
</protein>
<accession>A0A397CC59</accession>
<feature type="compositionally biased region" description="Acidic residues" evidence="1">
    <location>
        <begin position="375"/>
        <end position="396"/>
    </location>
</feature>